<evidence type="ECO:0000313" key="9">
    <source>
        <dbReference type="Proteomes" id="UP000606935"/>
    </source>
</evidence>
<dbReference type="InterPro" id="IPR038766">
    <property type="entry name" value="Membrane_comp_ABC_pdt"/>
</dbReference>
<protein>
    <submittedName>
        <fullName evidence="8">ABC transporter permease</fullName>
    </submittedName>
</protein>
<feature type="transmembrane region" description="Helical" evidence="6">
    <location>
        <begin position="261"/>
        <end position="281"/>
    </location>
</feature>
<dbReference type="PANTHER" id="PTHR30287">
    <property type="entry name" value="MEMBRANE COMPONENT OF PREDICTED ABC SUPERFAMILY METABOLITE UPTAKE TRANSPORTER"/>
    <property type="match status" value="1"/>
</dbReference>
<dbReference type="AlphaFoldDB" id="A0A918DMZ3"/>
<dbReference type="Proteomes" id="UP000606935">
    <property type="component" value="Unassembled WGS sequence"/>
</dbReference>
<evidence type="ECO:0000256" key="6">
    <source>
        <dbReference type="SAM" id="Phobius"/>
    </source>
</evidence>
<feature type="transmembrane region" description="Helical" evidence="6">
    <location>
        <begin position="714"/>
        <end position="736"/>
    </location>
</feature>
<dbReference type="EMBL" id="BMLS01000009">
    <property type="protein sequence ID" value="GGO74627.1"/>
    <property type="molecule type" value="Genomic_DNA"/>
</dbReference>
<organism evidence="8 9">
    <name type="scientific">Bowmanella pacifica</name>
    <dbReference type="NCBI Taxonomy" id="502051"/>
    <lineage>
        <taxon>Bacteria</taxon>
        <taxon>Pseudomonadati</taxon>
        <taxon>Pseudomonadota</taxon>
        <taxon>Gammaproteobacteria</taxon>
        <taxon>Alteromonadales</taxon>
        <taxon>Alteromonadaceae</taxon>
        <taxon>Bowmanella</taxon>
    </lineage>
</organism>
<feature type="transmembrane region" description="Helical" evidence="6">
    <location>
        <begin position="757"/>
        <end position="782"/>
    </location>
</feature>
<keyword evidence="5 6" id="KW-0472">Membrane</keyword>
<gene>
    <name evidence="8" type="primary">ybbP</name>
    <name evidence="8" type="ORF">GCM10010982_37890</name>
</gene>
<evidence type="ECO:0000313" key="8">
    <source>
        <dbReference type="EMBL" id="GGO74627.1"/>
    </source>
</evidence>
<evidence type="ECO:0000256" key="3">
    <source>
        <dbReference type="ARBA" id="ARBA00022692"/>
    </source>
</evidence>
<feature type="transmembrane region" description="Helical" evidence="6">
    <location>
        <begin position="396"/>
        <end position="415"/>
    </location>
</feature>
<evidence type="ECO:0000256" key="4">
    <source>
        <dbReference type="ARBA" id="ARBA00022989"/>
    </source>
</evidence>
<evidence type="ECO:0000256" key="5">
    <source>
        <dbReference type="ARBA" id="ARBA00023136"/>
    </source>
</evidence>
<comment type="caution">
    <text evidence="8">The sequence shown here is derived from an EMBL/GenBank/DDBJ whole genome shotgun (WGS) entry which is preliminary data.</text>
</comment>
<evidence type="ECO:0000259" key="7">
    <source>
        <dbReference type="Pfam" id="PF02687"/>
    </source>
</evidence>
<feature type="transmembrane region" description="Helical" evidence="6">
    <location>
        <begin position="474"/>
        <end position="492"/>
    </location>
</feature>
<reference evidence="8" key="2">
    <citation type="submission" date="2020-09" db="EMBL/GenBank/DDBJ databases">
        <authorList>
            <person name="Sun Q."/>
            <person name="Zhou Y."/>
        </authorList>
    </citation>
    <scope>NUCLEOTIDE SEQUENCE</scope>
    <source>
        <strain evidence="8">CGMCC 1.7086</strain>
    </source>
</reference>
<evidence type="ECO:0000256" key="1">
    <source>
        <dbReference type="ARBA" id="ARBA00004651"/>
    </source>
</evidence>
<feature type="transmembrane region" description="Helical" evidence="6">
    <location>
        <begin position="802"/>
        <end position="828"/>
    </location>
</feature>
<feature type="domain" description="ABC3 transporter permease C-terminal" evidence="7">
    <location>
        <begin position="264"/>
        <end position="382"/>
    </location>
</feature>
<dbReference type="GO" id="GO:0005886">
    <property type="term" value="C:plasma membrane"/>
    <property type="evidence" value="ECO:0007669"/>
    <property type="project" value="UniProtKB-SubCell"/>
</dbReference>
<feature type="transmembrane region" description="Helical" evidence="6">
    <location>
        <begin position="308"/>
        <end position="331"/>
    </location>
</feature>
<feature type="transmembrane region" description="Helical" evidence="6">
    <location>
        <begin position="351"/>
        <end position="375"/>
    </location>
</feature>
<dbReference type="Pfam" id="PF02687">
    <property type="entry name" value="FtsX"/>
    <property type="match status" value="2"/>
</dbReference>
<keyword evidence="9" id="KW-1185">Reference proteome</keyword>
<feature type="transmembrane region" description="Helical" evidence="6">
    <location>
        <begin position="421"/>
        <end position="446"/>
    </location>
</feature>
<evidence type="ECO:0000256" key="2">
    <source>
        <dbReference type="ARBA" id="ARBA00022475"/>
    </source>
</evidence>
<keyword evidence="2" id="KW-1003">Cell membrane</keyword>
<comment type="subcellular location">
    <subcellularLocation>
        <location evidence="1">Cell membrane</location>
        <topology evidence="1">Multi-pass membrane protein</topology>
    </subcellularLocation>
</comment>
<name>A0A918DMZ3_9ALTE</name>
<dbReference type="InterPro" id="IPR003838">
    <property type="entry name" value="ABC3_permease_C"/>
</dbReference>
<reference evidence="8" key="1">
    <citation type="journal article" date="2014" name="Int. J. Syst. Evol. Microbiol.">
        <title>Complete genome sequence of Corynebacterium casei LMG S-19264T (=DSM 44701T), isolated from a smear-ripened cheese.</title>
        <authorList>
            <consortium name="US DOE Joint Genome Institute (JGI-PGF)"/>
            <person name="Walter F."/>
            <person name="Albersmeier A."/>
            <person name="Kalinowski J."/>
            <person name="Ruckert C."/>
        </authorList>
    </citation>
    <scope>NUCLEOTIDE SEQUENCE</scope>
    <source>
        <strain evidence="8">CGMCC 1.7086</strain>
    </source>
</reference>
<dbReference type="RefSeq" id="WP_229702297.1">
    <property type="nucleotide sequence ID" value="NZ_BMLS01000009.1"/>
</dbReference>
<feature type="domain" description="ABC3 transporter permease C-terminal" evidence="7">
    <location>
        <begin position="718"/>
        <end position="831"/>
    </location>
</feature>
<keyword evidence="3 6" id="KW-0812">Transmembrane</keyword>
<keyword evidence="4 6" id="KW-1133">Transmembrane helix</keyword>
<dbReference type="PANTHER" id="PTHR30287:SF1">
    <property type="entry name" value="INNER MEMBRANE PROTEIN"/>
    <property type="match status" value="1"/>
</dbReference>
<proteinExistence type="predicted"/>
<accession>A0A918DMZ3</accession>
<sequence length="840" mass="93114">MLGNSMALSLSWRLFRHEARRGELTVILLAIVLSVASVLSLSLFSERLQTALSDRSAEFLAADRMLGSDKPVPQAWLDEARERGLAVSQRNQLRSMAFANDKMMLADVRAVDEFYPLKGVVKVSDTPFGLPQETRALPAPGEVWIGSRLFQVLGISLGDELEIGDKAFVVSKAVIELPDGGFNLFGGDPVVLMNLADLPATNVTGPGSRTDYDYLFAGDDSALEDYYAYLKPQLNRELHYWRSVKDEDSPLGRSVKRAEQYFLLASLLAIVLAAVSIAVAAQRYSQRHYDPVAIMKTLGAPAAMVRRIYLLQILFITLLGILAGGVVGYAIQQLIASLIADKVPVALDAWYWRPFFIAVFTGLVCAMLFSLYPLLRLFSVPPLRVLRRDLGAGMGSKGLQFGAAGLAIFLLMWAYSGNLKISAILLGSGLLLVVSLMLVTLGLIAIGRKLGQGRMGAWQLAWARISRRAMDNSVQLISFAVTIMLLLVVLVMRNDMVQQWRNQLPEGTPNYFMINITEQQLPTLEQHFAERGVDIEQFYPVVRGRFAAINQETIRTDVSKEDDSNTRGRQGLGREANLTWSNSLQHENHVVQGQWHGDEAASDTPRVSVEKEVAQRLDIKMGDMLTFNIGSEVVQAKVTSVREVNWQTMQPNFFFVLEPRSMANFSPTYITSFHLDSDKKPELAGLMAPFPTVSLFDVDARINQLRSIVEQVSMAVEFILVLVLCAGTLVLVAQVQSSMDERMQELAILRTLGAKGLLIRMSVVMEFVIIGLVAGLMAAMANELALYMLQTQIFNMQASIHWNFWLLAPLVGALVVGILGALSCWRLLSFNTSELLRRMI</sequence>